<dbReference type="Proteomes" id="UP001439008">
    <property type="component" value="Unassembled WGS sequence"/>
</dbReference>
<protein>
    <submittedName>
        <fullName evidence="1">Uncharacterized protein</fullName>
    </submittedName>
</protein>
<organism evidence="1 2">
    <name type="scientific">Bonamia ostreae</name>
    <dbReference type="NCBI Taxonomy" id="126728"/>
    <lineage>
        <taxon>Eukaryota</taxon>
        <taxon>Sar</taxon>
        <taxon>Rhizaria</taxon>
        <taxon>Endomyxa</taxon>
        <taxon>Ascetosporea</taxon>
        <taxon>Haplosporida</taxon>
        <taxon>Bonamia</taxon>
    </lineage>
</organism>
<dbReference type="EMBL" id="JBDODL010001530">
    <property type="protein sequence ID" value="MES1921595.1"/>
    <property type="molecule type" value="Genomic_DNA"/>
</dbReference>
<proteinExistence type="predicted"/>
<name>A0ABV2API7_9EUKA</name>
<comment type="caution">
    <text evidence="1">The sequence shown here is derived from an EMBL/GenBank/DDBJ whole genome shotgun (WGS) entry which is preliminary data.</text>
</comment>
<evidence type="ECO:0000313" key="2">
    <source>
        <dbReference type="Proteomes" id="UP001439008"/>
    </source>
</evidence>
<gene>
    <name evidence="1" type="ORF">MHBO_003126</name>
</gene>
<keyword evidence="2" id="KW-1185">Reference proteome</keyword>
<evidence type="ECO:0000313" key="1">
    <source>
        <dbReference type="EMBL" id="MES1921595.1"/>
    </source>
</evidence>
<sequence length="185" mass="21129">MWTTAIKKSRNPPENFYLHHPLVRNGEIQSIETDPNSLDEDALLNHAMGLSLADRVRKEWKNINRKKAFFQLRYLRHKLQTERRKNEFLVESVEQIAPQNLSAIELNMAQIELANPSPSETGSEMLFENEEEEVDTKIGQITQKAISDKMDRVSGESGLLEKGDKNVKNIDKMSLLEAGKGIVNK</sequence>
<accession>A0ABV2API7</accession>
<reference evidence="1 2" key="1">
    <citation type="journal article" date="2024" name="BMC Biol.">
        <title>Comparative genomics of Ascetosporea gives new insight into the evolutionary basis for animal parasitism in Rhizaria.</title>
        <authorList>
            <person name="Hiltunen Thoren M."/>
            <person name="Onut-Brannstrom I."/>
            <person name="Alfjorden A."/>
            <person name="Peckova H."/>
            <person name="Swords F."/>
            <person name="Hooper C."/>
            <person name="Holzer A.S."/>
            <person name="Bass D."/>
            <person name="Burki F."/>
        </authorList>
    </citation>
    <scope>NUCLEOTIDE SEQUENCE [LARGE SCALE GENOMIC DNA]</scope>
    <source>
        <strain evidence="1">20-A016</strain>
    </source>
</reference>